<feature type="region of interest" description="Disordered" evidence="1">
    <location>
        <begin position="1"/>
        <end position="24"/>
    </location>
</feature>
<keyword evidence="2" id="KW-0812">Transmembrane</keyword>
<gene>
    <name evidence="3" type="ORF">BN4615_P5213</name>
</gene>
<dbReference type="RefSeq" id="WP_225275053.1">
    <property type="nucleotide sequence ID" value="NZ_CP084058.1"/>
</dbReference>
<organism evidence="3">
    <name type="scientific">Nonomuraea gerenzanensis</name>
    <dbReference type="NCBI Taxonomy" id="93944"/>
    <lineage>
        <taxon>Bacteria</taxon>
        <taxon>Bacillati</taxon>
        <taxon>Actinomycetota</taxon>
        <taxon>Actinomycetes</taxon>
        <taxon>Streptosporangiales</taxon>
        <taxon>Streptosporangiaceae</taxon>
        <taxon>Nonomuraea</taxon>
    </lineage>
</organism>
<dbReference type="EMBL" id="LT559118">
    <property type="protein sequence ID" value="SBO95697.1"/>
    <property type="molecule type" value="Genomic_DNA"/>
</dbReference>
<protein>
    <submittedName>
        <fullName evidence="3">Putative integral membrane protein</fullName>
    </submittedName>
</protein>
<dbReference type="AlphaFoldDB" id="A0A1M4E9U5"/>
<evidence type="ECO:0000313" key="3">
    <source>
        <dbReference type="EMBL" id="SBO95697.1"/>
    </source>
</evidence>
<reference evidence="3" key="1">
    <citation type="submission" date="2016-04" db="EMBL/GenBank/DDBJ databases">
        <authorList>
            <person name="Evans L.H."/>
            <person name="Alamgir A."/>
            <person name="Owens N."/>
            <person name="Weber N.D."/>
            <person name="Virtaneva K."/>
            <person name="Barbian K."/>
            <person name="Babar A."/>
            <person name="Rosenke K."/>
        </authorList>
    </citation>
    <scope>NUCLEOTIDE SEQUENCE</scope>
    <source>
        <strain evidence="3">Nono1</strain>
    </source>
</reference>
<evidence type="ECO:0000256" key="2">
    <source>
        <dbReference type="SAM" id="Phobius"/>
    </source>
</evidence>
<feature type="transmembrane region" description="Helical" evidence="2">
    <location>
        <begin position="48"/>
        <end position="67"/>
    </location>
</feature>
<sequence>MAAHRAQALPGQRHELSGHALGLHSSGTLTTQGVGAALAGTVAQVTSATTAMTVMAMLSVGVTLALARGLRP</sequence>
<name>A0A1M4E9U5_9ACTN</name>
<keyword evidence="2" id="KW-0472">Membrane</keyword>
<accession>A0A1M4E9U5</accession>
<keyword evidence="2" id="KW-1133">Transmembrane helix</keyword>
<evidence type="ECO:0000256" key="1">
    <source>
        <dbReference type="SAM" id="MobiDB-lite"/>
    </source>
</evidence>
<proteinExistence type="predicted"/>